<dbReference type="Pfam" id="PF03466">
    <property type="entry name" value="LysR_substrate"/>
    <property type="match status" value="1"/>
</dbReference>
<dbReference type="InterPro" id="IPR005119">
    <property type="entry name" value="LysR_subst-bd"/>
</dbReference>
<dbReference type="EMBL" id="LS992241">
    <property type="protein sequence ID" value="SYX82677.1"/>
    <property type="molecule type" value="Genomic_DNA"/>
</dbReference>
<dbReference type="AlphaFoldDB" id="A0A383R6A5"/>
<dbReference type="InterPro" id="IPR000847">
    <property type="entry name" value="LysR_HTH_N"/>
</dbReference>
<dbReference type="Pfam" id="PF00126">
    <property type="entry name" value="HTH_1"/>
    <property type="match status" value="1"/>
</dbReference>
<dbReference type="InterPro" id="IPR036390">
    <property type="entry name" value="WH_DNA-bd_sf"/>
</dbReference>
<proteinExistence type="inferred from homology"/>
<gene>
    <name evidence="6" type="ORF">PBLR_11099</name>
</gene>
<organism evidence="6 7">
    <name type="scientific">Paenibacillus alvei</name>
    <name type="common">Bacillus alvei</name>
    <dbReference type="NCBI Taxonomy" id="44250"/>
    <lineage>
        <taxon>Bacteria</taxon>
        <taxon>Bacillati</taxon>
        <taxon>Bacillota</taxon>
        <taxon>Bacilli</taxon>
        <taxon>Bacillales</taxon>
        <taxon>Paenibacillaceae</taxon>
        <taxon>Paenibacillus</taxon>
    </lineage>
</organism>
<dbReference type="SUPFAM" id="SSF53850">
    <property type="entry name" value="Periplasmic binding protein-like II"/>
    <property type="match status" value="1"/>
</dbReference>
<dbReference type="CDD" id="cd08420">
    <property type="entry name" value="PBP2_CysL_like"/>
    <property type="match status" value="1"/>
</dbReference>
<evidence type="ECO:0000259" key="5">
    <source>
        <dbReference type="PROSITE" id="PS50931"/>
    </source>
</evidence>
<evidence type="ECO:0000256" key="3">
    <source>
        <dbReference type="ARBA" id="ARBA00023125"/>
    </source>
</evidence>
<dbReference type="GO" id="GO:0003700">
    <property type="term" value="F:DNA-binding transcription factor activity"/>
    <property type="evidence" value="ECO:0007669"/>
    <property type="project" value="InterPro"/>
</dbReference>
<sequence>MGLNFHQLHIFYNVATRGSFSAAAQALHMTQPAVTMQIQALEEYFGTKLLHRSTKKLQLSEAGHKLFPYAQRCMELVRETEEIMSNYTLDLHGKLVLAASLTIGEYMLPPILGHFAKLHPHLDIHMRVMNSSQIVEGIRSQQLHLGLVEAPVADNDIHVEPIMEDELLLVVPRDHSLAAVSEVKLEDVLSYPFVLREMGSGTRIVMEEALRQHGVEPEKLHVVMELGSTGAVKSAVEAGIGVTMLSPYVVRHEEALGLLKTVRIQQVSMKRQFYAVHAQADLLSLPATALLTMLRNRHDKELLR</sequence>
<dbReference type="InterPro" id="IPR047788">
    <property type="entry name" value="LysR-like_Sec_metab"/>
</dbReference>
<dbReference type="Gene3D" id="3.40.190.290">
    <property type="match status" value="1"/>
</dbReference>
<comment type="similarity">
    <text evidence="1">Belongs to the LysR transcriptional regulatory family.</text>
</comment>
<evidence type="ECO:0000313" key="7">
    <source>
        <dbReference type="Proteomes" id="UP000304148"/>
    </source>
</evidence>
<name>A0A383R6A5_PAEAL</name>
<dbReference type="InterPro" id="IPR036388">
    <property type="entry name" value="WH-like_DNA-bd_sf"/>
</dbReference>
<reference evidence="7" key="1">
    <citation type="submission" date="2018-08" db="EMBL/GenBank/DDBJ databases">
        <authorList>
            <person name="Chevrot R."/>
        </authorList>
    </citation>
    <scope>NUCLEOTIDE SEQUENCE [LARGE SCALE GENOMIC DNA]</scope>
</reference>
<dbReference type="Gene3D" id="1.10.10.10">
    <property type="entry name" value="Winged helix-like DNA-binding domain superfamily/Winged helix DNA-binding domain"/>
    <property type="match status" value="1"/>
</dbReference>
<evidence type="ECO:0000256" key="1">
    <source>
        <dbReference type="ARBA" id="ARBA00009437"/>
    </source>
</evidence>
<evidence type="ECO:0000256" key="4">
    <source>
        <dbReference type="ARBA" id="ARBA00023163"/>
    </source>
</evidence>
<keyword evidence="2" id="KW-0805">Transcription regulation</keyword>
<protein>
    <submittedName>
        <fullName evidence="6">Transcriptional regulator ycf30</fullName>
    </submittedName>
</protein>
<evidence type="ECO:0000256" key="2">
    <source>
        <dbReference type="ARBA" id="ARBA00023015"/>
    </source>
</evidence>
<evidence type="ECO:0000313" key="6">
    <source>
        <dbReference type="EMBL" id="SYX82677.1"/>
    </source>
</evidence>
<keyword evidence="3" id="KW-0238">DNA-binding</keyword>
<dbReference type="RefSeq" id="WP_138184957.1">
    <property type="nucleotide sequence ID" value="NZ_LS992241.1"/>
</dbReference>
<dbReference type="NCBIfam" id="NF040786">
    <property type="entry name" value="LysR_Sec_metab"/>
    <property type="match status" value="1"/>
</dbReference>
<feature type="domain" description="HTH lysR-type" evidence="5">
    <location>
        <begin position="3"/>
        <end position="60"/>
    </location>
</feature>
<keyword evidence="4" id="KW-0804">Transcription</keyword>
<dbReference type="FunFam" id="1.10.10.10:FF:000001">
    <property type="entry name" value="LysR family transcriptional regulator"/>
    <property type="match status" value="1"/>
</dbReference>
<dbReference type="GO" id="GO:0000976">
    <property type="term" value="F:transcription cis-regulatory region binding"/>
    <property type="evidence" value="ECO:0007669"/>
    <property type="project" value="TreeGrafter"/>
</dbReference>
<dbReference type="PRINTS" id="PR00039">
    <property type="entry name" value="HTHLYSR"/>
</dbReference>
<dbReference type="PANTHER" id="PTHR30126">
    <property type="entry name" value="HTH-TYPE TRANSCRIPTIONAL REGULATOR"/>
    <property type="match status" value="1"/>
</dbReference>
<dbReference type="PROSITE" id="PS50931">
    <property type="entry name" value="HTH_LYSR"/>
    <property type="match status" value="1"/>
</dbReference>
<dbReference type="SUPFAM" id="SSF46785">
    <property type="entry name" value="Winged helix' DNA-binding domain"/>
    <property type="match status" value="1"/>
</dbReference>
<dbReference type="Proteomes" id="UP000304148">
    <property type="component" value="Chromosome"/>
</dbReference>
<accession>A0A383R6A5</accession>
<dbReference type="PANTHER" id="PTHR30126:SF39">
    <property type="entry name" value="HTH-TYPE TRANSCRIPTIONAL REGULATOR CYSL"/>
    <property type="match status" value="1"/>
</dbReference>